<dbReference type="PANTHER" id="PTHR13448:SF13">
    <property type="entry name" value="(RAPE) HYPOTHETICAL PROTEIN"/>
    <property type="match status" value="1"/>
</dbReference>
<keyword evidence="2" id="KW-1185">Reference proteome</keyword>
<protein>
    <submittedName>
        <fullName evidence="1">Uncharacterized protein</fullName>
    </submittedName>
</protein>
<evidence type="ECO:0000313" key="2">
    <source>
        <dbReference type="Proteomes" id="UP000824890"/>
    </source>
</evidence>
<dbReference type="Proteomes" id="UP000824890">
    <property type="component" value="Unassembled WGS sequence"/>
</dbReference>
<accession>A0ABQ8BMG4</accession>
<dbReference type="PANTHER" id="PTHR13448">
    <property type="entry name" value="TRANSMEMBRANE PROTEIN 214"/>
    <property type="match status" value="1"/>
</dbReference>
<evidence type="ECO:0000313" key="1">
    <source>
        <dbReference type="EMBL" id="KAH0905994.1"/>
    </source>
</evidence>
<dbReference type="InterPro" id="IPR019308">
    <property type="entry name" value="TMEM214"/>
</dbReference>
<proteinExistence type="predicted"/>
<gene>
    <name evidence="1" type="ORF">HID58_037821</name>
</gene>
<sequence>RTRRSPVNSTISGELDDLRECWCEHELLSRYNDYFAKALSGVLFPWLKMFNESPNFSTLNDVPLSHILLIPLPSFILVLLTFPSPSTRVKTTEKVEAIYLLLKDMALSPDMPGGSNAMKHMFTFALRSAINIKKVEDFSFLCKVDDISGKFCRFTI</sequence>
<name>A0ABQ8BMG4_BRANA</name>
<reference evidence="1 2" key="1">
    <citation type="submission" date="2021-05" db="EMBL/GenBank/DDBJ databases">
        <title>Genome Assembly of Synthetic Allotetraploid Brassica napus Reveals Homoeologous Exchanges between Subgenomes.</title>
        <authorList>
            <person name="Davis J.T."/>
        </authorList>
    </citation>
    <scope>NUCLEOTIDE SEQUENCE [LARGE SCALE GENOMIC DNA]</scope>
    <source>
        <strain evidence="2">cv. Da-Ae</strain>
        <tissue evidence="1">Seedling</tissue>
    </source>
</reference>
<organism evidence="1 2">
    <name type="scientific">Brassica napus</name>
    <name type="common">Rape</name>
    <dbReference type="NCBI Taxonomy" id="3708"/>
    <lineage>
        <taxon>Eukaryota</taxon>
        <taxon>Viridiplantae</taxon>
        <taxon>Streptophyta</taxon>
        <taxon>Embryophyta</taxon>
        <taxon>Tracheophyta</taxon>
        <taxon>Spermatophyta</taxon>
        <taxon>Magnoliopsida</taxon>
        <taxon>eudicotyledons</taxon>
        <taxon>Gunneridae</taxon>
        <taxon>Pentapetalae</taxon>
        <taxon>rosids</taxon>
        <taxon>malvids</taxon>
        <taxon>Brassicales</taxon>
        <taxon>Brassicaceae</taxon>
        <taxon>Brassiceae</taxon>
        <taxon>Brassica</taxon>
    </lineage>
</organism>
<feature type="non-terminal residue" evidence="1">
    <location>
        <position position="1"/>
    </location>
</feature>
<comment type="caution">
    <text evidence="1">The sequence shown here is derived from an EMBL/GenBank/DDBJ whole genome shotgun (WGS) entry which is preliminary data.</text>
</comment>
<dbReference type="EMBL" id="JAGKQM010000010">
    <property type="protein sequence ID" value="KAH0905994.1"/>
    <property type="molecule type" value="Genomic_DNA"/>
</dbReference>